<protein>
    <submittedName>
        <fullName evidence="2">OmcA/MtrC family decaheme c-type cytochrome</fullName>
    </submittedName>
</protein>
<comment type="caution">
    <text evidence="2">The sequence shown here is derived from an EMBL/GenBank/DDBJ whole genome shotgun (WGS) entry which is preliminary data.</text>
</comment>
<dbReference type="InterPro" id="IPR036280">
    <property type="entry name" value="Multihaem_cyt_sf"/>
</dbReference>
<proteinExistence type="predicted"/>
<dbReference type="SUPFAM" id="SSF48695">
    <property type="entry name" value="Multiheme cytochromes"/>
    <property type="match status" value="1"/>
</dbReference>
<keyword evidence="3" id="KW-1185">Reference proteome</keyword>
<dbReference type="Pfam" id="PF22113">
    <property type="entry name" value="Mtrc-MtrF_II-IV_dom"/>
    <property type="match status" value="2"/>
</dbReference>
<organism evidence="2 3">
    <name type="scientific">Ramlibacter monticola</name>
    <dbReference type="NCBI Taxonomy" id="1926872"/>
    <lineage>
        <taxon>Bacteria</taxon>
        <taxon>Pseudomonadati</taxon>
        <taxon>Pseudomonadota</taxon>
        <taxon>Betaproteobacteria</taxon>
        <taxon>Burkholderiales</taxon>
        <taxon>Comamonadaceae</taxon>
        <taxon>Ramlibacter</taxon>
    </lineage>
</organism>
<dbReference type="EMBL" id="JAEQNE010000001">
    <property type="protein sequence ID" value="MBL0389647.1"/>
    <property type="molecule type" value="Genomic_DNA"/>
</dbReference>
<evidence type="ECO:0000313" key="2">
    <source>
        <dbReference type="EMBL" id="MBL0389647.1"/>
    </source>
</evidence>
<dbReference type="InterPro" id="IPR020014">
    <property type="entry name" value="Decahaem_cyt-c_OmcA/MtrC"/>
</dbReference>
<dbReference type="AlphaFoldDB" id="A0A936YX62"/>
<name>A0A936YX62_9BURK</name>
<dbReference type="Proteomes" id="UP000599109">
    <property type="component" value="Unassembled WGS sequence"/>
</dbReference>
<dbReference type="NCBIfam" id="TIGR03507">
    <property type="entry name" value="decahem_SO1788"/>
    <property type="match status" value="1"/>
</dbReference>
<dbReference type="RefSeq" id="WP_201672252.1">
    <property type="nucleotide sequence ID" value="NZ_JAEQNE010000001.1"/>
</dbReference>
<feature type="domain" description="Outer membrane cytochrome MtrC/MtrF-like" evidence="1">
    <location>
        <begin position="218"/>
        <end position="419"/>
    </location>
</feature>
<gene>
    <name evidence="2" type="ORF">JJ685_00685</name>
</gene>
<dbReference type="InterPro" id="IPR054337">
    <property type="entry name" value="Mtrc-MtrF-like_dom_II/IV"/>
</dbReference>
<reference evidence="2 3" key="1">
    <citation type="journal article" date="2017" name="Int. J. Syst. Evol. Microbiol.">
        <title>Ramlibacter monticola sp. nov., isolated from forest soil.</title>
        <authorList>
            <person name="Chaudhary D.K."/>
            <person name="Kim J."/>
        </authorList>
    </citation>
    <scope>NUCLEOTIDE SEQUENCE [LARGE SCALE GENOMIC DNA]</scope>
    <source>
        <strain evidence="2 3">KACC 19175</strain>
    </source>
</reference>
<feature type="domain" description="Outer membrane cytochrome MtrC/MtrF-like" evidence="1">
    <location>
        <begin position="649"/>
        <end position="902"/>
    </location>
</feature>
<evidence type="ECO:0000313" key="3">
    <source>
        <dbReference type="Proteomes" id="UP000599109"/>
    </source>
</evidence>
<evidence type="ECO:0000259" key="1">
    <source>
        <dbReference type="Pfam" id="PF22113"/>
    </source>
</evidence>
<accession>A0A936YX62</accession>
<sequence>MNLAQLSPEQFAATQFNATVTGVTIASPPVVSFKVVNQTGTPVVGLSFATKAANATVPRYQNIAFTLAKLVPGAPGATAAATGPSRWVSYIVTTVPTTTAAATATRPTSDSNGTLVDNGDGTYKYTFYRDITQVKAQVAGFTLTGANKAADLGDLTYDANAVHRLVLQISGNAPGTGTNTANEVQVVPGVPLANPNNVVFDFVPATGKALAPTDPGQRLIVDKASCNECHAKLGGLPGTESAAFHGGSRYDPRFCTTCHTDQRKYGRTNNASSNNVFTGDTYVADGVTVGDFPVLIHRVHKGELLVKEGYNYAGVALNHTLFPQDVRNCSKCHDSTAPKVAPQASNFKTVPSRLACGACHDGIDFAKGTGVTNAAANKAKLTESTTGVATAPAATGHIGGIQTDDTKCALCHDATSIEKVYHLAITPPNPVNSLEVTGGNNNTNAAWIASKTDNLPAGAIKVTFEIKSVSRNASKQPVMEFRGLQNGVAVAFNTAGAKTEMWDNFMGSPSAYFVFAVPQDNIAAPADFNASASGYLRSIWNGTSSGAGKGTMTGPDAQGFYTVTLTGVTIPDNAVMLTGGVGYSYGLKTSMPLTQTNVVDNTLRDWQGRFATAPAKATDVTAGMPNQVGGLIVISEDVQKVATGYTGRRPIVEDKRCNACHQELGAFTIESFHAGQRNDGTTCSWCHNPNRTSSGWSADSTSFIHAIHGGGRGEAGKRTVPFTWHAAKVDESYDDIGYPGILSRCETCHLPGTYDFSATASANQFANRPLRTVATGVVLNSTTATRVQQYSTSPYVTADANYGAGFSFNTSSTTSSTVTKGDGTKVTLLPGETFNAEGTTLVSSPTAAACFACHDTDSAKAHMRSNAGSIYEPRSAALAKGQESCLVCHGAGRISDVTAVHPK</sequence>
<dbReference type="Gene3D" id="1.10.720.180">
    <property type="match status" value="2"/>
</dbReference>